<reference evidence="2 3" key="1">
    <citation type="submission" date="2021-05" db="EMBL/GenBank/DDBJ databases">
        <title>Genome Assembly of Synthetic Allotetraploid Brassica napus Reveals Homoeologous Exchanges between Subgenomes.</title>
        <authorList>
            <person name="Davis J.T."/>
        </authorList>
    </citation>
    <scope>NUCLEOTIDE SEQUENCE [LARGE SCALE GENOMIC DNA]</scope>
    <source>
        <strain evidence="3">cv. Da-Ae</strain>
        <tissue evidence="2">Seedling</tissue>
    </source>
</reference>
<dbReference type="Proteomes" id="UP000824890">
    <property type="component" value="Unassembled WGS sequence"/>
</dbReference>
<accession>A0ABQ7Y312</accession>
<organism evidence="2 3">
    <name type="scientific">Brassica napus</name>
    <name type="common">Rape</name>
    <dbReference type="NCBI Taxonomy" id="3708"/>
    <lineage>
        <taxon>Eukaryota</taxon>
        <taxon>Viridiplantae</taxon>
        <taxon>Streptophyta</taxon>
        <taxon>Embryophyta</taxon>
        <taxon>Tracheophyta</taxon>
        <taxon>Spermatophyta</taxon>
        <taxon>Magnoliopsida</taxon>
        <taxon>eudicotyledons</taxon>
        <taxon>Gunneridae</taxon>
        <taxon>Pentapetalae</taxon>
        <taxon>rosids</taxon>
        <taxon>malvids</taxon>
        <taxon>Brassicales</taxon>
        <taxon>Brassicaceae</taxon>
        <taxon>Brassiceae</taxon>
        <taxon>Brassica</taxon>
    </lineage>
</organism>
<name>A0ABQ7Y312_BRANA</name>
<feature type="compositionally biased region" description="Basic and acidic residues" evidence="1">
    <location>
        <begin position="26"/>
        <end position="42"/>
    </location>
</feature>
<evidence type="ECO:0000256" key="1">
    <source>
        <dbReference type="SAM" id="MobiDB-lite"/>
    </source>
</evidence>
<keyword evidence="3" id="KW-1185">Reference proteome</keyword>
<feature type="region of interest" description="Disordered" evidence="1">
    <location>
        <begin position="26"/>
        <end position="47"/>
    </location>
</feature>
<gene>
    <name evidence="2" type="ORF">HID58_079789</name>
</gene>
<sequence>MHLTPWMQPRGCESVNELEWMSYSKDQKEDPLVTEETKDKDLNVPLDPMTRSKQARDVINLSRITSGVEPYSSSKGCIIFKSIFSAI</sequence>
<evidence type="ECO:0000313" key="3">
    <source>
        <dbReference type="Proteomes" id="UP000824890"/>
    </source>
</evidence>
<evidence type="ECO:0000313" key="2">
    <source>
        <dbReference type="EMBL" id="KAH0862578.1"/>
    </source>
</evidence>
<proteinExistence type="predicted"/>
<comment type="caution">
    <text evidence="2">The sequence shown here is derived from an EMBL/GenBank/DDBJ whole genome shotgun (WGS) entry which is preliminary data.</text>
</comment>
<protein>
    <submittedName>
        <fullName evidence="2">Uncharacterized protein</fullName>
    </submittedName>
</protein>
<dbReference type="EMBL" id="JAGKQM010000018">
    <property type="protein sequence ID" value="KAH0862578.1"/>
    <property type="molecule type" value="Genomic_DNA"/>
</dbReference>